<dbReference type="EC" id="5.2.1.8" evidence="6"/>
<reference evidence="9 10" key="1">
    <citation type="submission" date="2019-11" db="EMBL/GenBank/DDBJ databases">
        <title>Whole-genome sequence of Rhodoplanes serenus DSM 18633, type strain.</title>
        <authorList>
            <person name="Kyndt J.A."/>
            <person name="Meyer T.E."/>
        </authorList>
    </citation>
    <scope>NUCLEOTIDE SEQUENCE [LARGE SCALE GENOMIC DNA]</scope>
    <source>
        <strain evidence="9 10">DSM 18633</strain>
    </source>
</reference>
<dbReference type="AlphaFoldDB" id="A0A9X4XN96"/>
<dbReference type="EMBL" id="WNKV01000007">
    <property type="protein sequence ID" value="MTW16694.1"/>
    <property type="molecule type" value="Genomic_DNA"/>
</dbReference>
<dbReference type="PANTHER" id="PTHR43811:SF19">
    <property type="entry name" value="39 KDA FK506-BINDING NUCLEAR PROTEIN"/>
    <property type="match status" value="1"/>
</dbReference>
<dbReference type="InterPro" id="IPR001179">
    <property type="entry name" value="PPIase_FKBP_dom"/>
</dbReference>
<evidence type="ECO:0000259" key="8">
    <source>
        <dbReference type="PROSITE" id="PS50059"/>
    </source>
</evidence>
<dbReference type="Pfam" id="PF00254">
    <property type="entry name" value="FKBP_C"/>
    <property type="match status" value="1"/>
</dbReference>
<evidence type="ECO:0000256" key="6">
    <source>
        <dbReference type="RuleBase" id="RU003915"/>
    </source>
</evidence>
<evidence type="ECO:0000256" key="4">
    <source>
        <dbReference type="ARBA" id="ARBA00023235"/>
    </source>
</evidence>
<dbReference type="GO" id="GO:0003755">
    <property type="term" value="F:peptidyl-prolyl cis-trans isomerase activity"/>
    <property type="evidence" value="ECO:0007669"/>
    <property type="project" value="UniProtKB-UniRule"/>
</dbReference>
<name>A0A9X4XN96_9BRAD</name>
<evidence type="ECO:0000256" key="7">
    <source>
        <dbReference type="SAM" id="MobiDB-lite"/>
    </source>
</evidence>
<evidence type="ECO:0000256" key="3">
    <source>
        <dbReference type="ARBA" id="ARBA00023110"/>
    </source>
</evidence>
<proteinExistence type="inferred from homology"/>
<dbReference type="FunFam" id="3.10.50.40:FF:000006">
    <property type="entry name" value="Peptidyl-prolyl cis-trans isomerase"/>
    <property type="match status" value="1"/>
</dbReference>
<dbReference type="InterPro" id="IPR046357">
    <property type="entry name" value="PPIase_dom_sf"/>
</dbReference>
<comment type="caution">
    <text evidence="9">The sequence shown here is derived from an EMBL/GenBank/DDBJ whole genome shotgun (WGS) entry which is preliminary data.</text>
</comment>
<accession>A0A9X4XN96</accession>
<dbReference type="PROSITE" id="PS50059">
    <property type="entry name" value="FKBP_PPIASE"/>
    <property type="match status" value="1"/>
</dbReference>
<evidence type="ECO:0000256" key="2">
    <source>
        <dbReference type="ARBA" id="ARBA00006577"/>
    </source>
</evidence>
<evidence type="ECO:0000313" key="10">
    <source>
        <dbReference type="Proteomes" id="UP000438991"/>
    </source>
</evidence>
<organism evidence="9 10">
    <name type="scientific">Rhodoplanes serenus</name>
    <dbReference type="NCBI Taxonomy" id="200615"/>
    <lineage>
        <taxon>Bacteria</taxon>
        <taxon>Pseudomonadati</taxon>
        <taxon>Pseudomonadota</taxon>
        <taxon>Alphaproteobacteria</taxon>
        <taxon>Hyphomicrobiales</taxon>
        <taxon>Nitrobacteraceae</taxon>
        <taxon>Rhodoplanes</taxon>
    </lineage>
</organism>
<dbReference type="Proteomes" id="UP000438991">
    <property type="component" value="Unassembled WGS sequence"/>
</dbReference>
<feature type="domain" description="PPIase FKBP-type" evidence="8">
    <location>
        <begin position="51"/>
        <end position="138"/>
    </location>
</feature>
<dbReference type="PANTHER" id="PTHR43811">
    <property type="entry name" value="FKBP-TYPE PEPTIDYL-PROLYL CIS-TRANS ISOMERASE FKPA"/>
    <property type="match status" value="1"/>
</dbReference>
<evidence type="ECO:0000256" key="5">
    <source>
        <dbReference type="PROSITE-ProRule" id="PRU00277"/>
    </source>
</evidence>
<dbReference type="SUPFAM" id="SSF54534">
    <property type="entry name" value="FKBP-like"/>
    <property type="match status" value="1"/>
</dbReference>
<protein>
    <recommendedName>
        <fullName evidence="6">Peptidyl-prolyl cis-trans isomerase</fullName>
        <ecNumber evidence="6">5.2.1.8</ecNumber>
    </recommendedName>
</protein>
<feature type="region of interest" description="Disordered" evidence="7">
    <location>
        <begin position="8"/>
        <end position="49"/>
    </location>
</feature>
<dbReference type="Gene3D" id="3.10.50.40">
    <property type="match status" value="1"/>
</dbReference>
<comment type="catalytic activity">
    <reaction evidence="1 5 6">
        <text>[protein]-peptidylproline (omega=180) = [protein]-peptidylproline (omega=0)</text>
        <dbReference type="Rhea" id="RHEA:16237"/>
        <dbReference type="Rhea" id="RHEA-COMP:10747"/>
        <dbReference type="Rhea" id="RHEA-COMP:10748"/>
        <dbReference type="ChEBI" id="CHEBI:83833"/>
        <dbReference type="ChEBI" id="CHEBI:83834"/>
        <dbReference type="EC" id="5.2.1.8"/>
    </reaction>
</comment>
<evidence type="ECO:0000256" key="1">
    <source>
        <dbReference type="ARBA" id="ARBA00000971"/>
    </source>
</evidence>
<evidence type="ECO:0000313" key="9">
    <source>
        <dbReference type="EMBL" id="MTW16694.1"/>
    </source>
</evidence>
<comment type="similarity">
    <text evidence="2 6">Belongs to the FKBP-type PPIase family.</text>
</comment>
<gene>
    <name evidence="9" type="ORF">GJ689_10815</name>
</gene>
<sequence>MLVLAACAGTSDGPAPDAAPPPAAAPPGAAAPDGLASQDIKVGTGPEARTGQRLRVHYTGKLTNGTTFDSSVGRAPFTFTLGGGQVIKGWDQGVAGMRVGGKRRLVIPPELGYGARGAPPQIPPNSTLVFEIDLLGIE</sequence>
<keyword evidence="3 5" id="KW-0697">Rotamase</keyword>
<keyword evidence="4 5" id="KW-0413">Isomerase</keyword>